<accession>A0ABV6A486</accession>
<evidence type="ECO:0000256" key="2">
    <source>
        <dbReference type="ARBA" id="ARBA00022527"/>
    </source>
</evidence>
<proteinExistence type="predicted"/>
<dbReference type="InterPro" id="IPR011009">
    <property type="entry name" value="Kinase-like_dom_sf"/>
</dbReference>
<keyword evidence="3 8" id="KW-0808">Transferase</keyword>
<comment type="caution">
    <text evidence="8">The sequence shown here is derived from an EMBL/GenBank/DDBJ whole genome shotgun (WGS) entry which is preliminary data.</text>
</comment>
<dbReference type="PANTHER" id="PTHR43289">
    <property type="entry name" value="MITOGEN-ACTIVATED PROTEIN KINASE KINASE KINASE 20-RELATED"/>
    <property type="match status" value="1"/>
</dbReference>
<evidence type="ECO:0000313" key="9">
    <source>
        <dbReference type="Proteomes" id="UP001589693"/>
    </source>
</evidence>
<dbReference type="GO" id="GO:0004674">
    <property type="term" value="F:protein serine/threonine kinase activity"/>
    <property type="evidence" value="ECO:0007669"/>
    <property type="project" value="UniProtKB-EC"/>
</dbReference>
<reference evidence="8 9" key="1">
    <citation type="submission" date="2024-09" db="EMBL/GenBank/DDBJ databases">
        <authorList>
            <person name="Sun Q."/>
            <person name="Mori K."/>
        </authorList>
    </citation>
    <scope>NUCLEOTIDE SEQUENCE [LARGE SCALE GENOMIC DNA]</scope>
    <source>
        <strain evidence="8 9">TBRC 7907</strain>
    </source>
</reference>
<keyword evidence="4" id="KW-0547">Nucleotide-binding</keyword>
<evidence type="ECO:0000256" key="6">
    <source>
        <dbReference type="ARBA" id="ARBA00022840"/>
    </source>
</evidence>
<dbReference type="CDD" id="cd14014">
    <property type="entry name" value="STKc_PknB_like"/>
    <property type="match status" value="1"/>
</dbReference>
<protein>
    <recommendedName>
        <fullName evidence="1">non-specific serine/threonine protein kinase</fullName>
        <ecNumber evidence="1">2.7.11.1</ecNumber>
    </recommendedName>
</protein>
<gene>
    <name evidence="8" type="ORF">ACFFQA_25265</name>
</gene>
<sequence>MADPLIAGRFQLHEKIGSGGKGVVWRATDEELGRVVAMKRALPGASERELARLRREARIAAALHHPHVVTLFDVVRDGPDRWLVMEYVPSRSLAEILDERGSVSPRWAASIGAQVADAMRAVHAHGIVHGDIKPGNVLVTEDDIAKLTDFGISSVTGGGVTQTDCGLVSGTPAYLAPEVAAYGDATTASDVFSLGATLFAAVEGTSPFGTADDPRAMLRRASLGRVSSASSAGELTPVLEALLQREPEDRPNAGEVLRALRRVAGEPDEPVEVSSTMDSPGPRSRWRRAALVTLAVAVLAAIALVPTIGGSGPPPVAAGDPRSADPCALMDAGVLKGFGAARLVTDRGVFSRCDVFVRLPDGIEVDVELEFEDALPPGMSPPGQVEQRDRLVIARQPYTGTRCEHTLVLADRNRVVIAAKRSKRGSTDLCALAEAATSHAVAVLEQRGGVPRRTAGFVANSLATLPACGLLSAEALNRVPGIDASQPDTAFADWECRWRSTTSASRVAVVFDRHQPLTRADGQPVRIGDRDAFFKPEEGEDHDTCAVRVPHRTYPDSNGRVELLRVLASGEPSMDQLCATAIELARSAVAKLPPA</sequence>
<dbReference type="SUPFAM" id="SSF56112">
    <property type="entry name" value="Protein kinase-like (PK-like)"/>
    <property type="match status" value="1"/>
</dbReference>
<dbReference type="InterPro" id="IPR008271">
    <property type="entry name" value="Ser/Thr_kinase_AS"/>
</dbReference>
<organism evidence="8 9">
    <name type="scientific">Allokutzneria oryzae</name>
    <dbReference type="NCBI Taxonomy" id="1378989"/>
    <lineage>
        <taxon>Bacteria</taxon>
        <taxon>Bacillati</taxon>
        <taxon>Actinomycetota</taxon>
        <taxon>Actinomycetes</taxon>
        <taxon>Pseudonocardiales</taxon>
        <taxon>Pseudonocardiaceae</taxon>
        <taxon>Allokutzneria</taxon>
    </lineage>
</organism>
<dbReference type="RefSeq" id="WP_377857060.1">
    <property type="nucleotide sequence ID" value="NZ_JBHLZU010000020.1"/>
</dbReference>
<evidence type="ECO:0000259" key="7">
    <source>
        <dbReference type="PROSITE" id="PS50011"/>
    </source>
</evidence>
<dbReference type="InterPro" id="IPR000719">
    <property type="entry name" value="Prot_kinase_dom"/>
</dbReference>
<evidence type="ECO:0000256" key="5">
    <source>
        <dbReference type="ARBA" id="ARBA00022777"/>
    </source>
</evidence>
<dbReference type="PROSITE" id="PS00108">
    <property type="entry name" value="PROTEIN_KINASE_ST"/>
    <property type="match status" value="1"/>
</dbReference>
<feature type="domain" description="Protein kinase" evidence="7">
    <location>
        <begin position="10"/>
        <end position="263"/>
    </location>
</feature>
<dbReference type="PANTHER" id="PTHR43289:SF6">
    <property type="entry name" value="SERINE_THREONINE-PROTEIN KINASE NEKL-3"/>
    <property type="match status" value="1"/>
</dbReference>
<keyword evidence="2" id="KW-0723">Serine/threonine-protein kinase</keyword>
<dbReference type="EC" id="2.7.11.1" evidence="1"/>
<evidence type="ECO:0000256" key="3">
    <source>
        <dbReference type="ARBA" id="ARBA00022679"/>
    </source>
</evidence>
<name>A0ABV6A486_9PSEU</name>
<dbReference type="Pfam" id="PF00069">
    <property type="entry name" value="Pkinase"/>
    <property type="match status" value="1"/>
</dbReference>
<keyword evidence="9" id="KW-1185">Reference proteome</keyword>
<dbReference type="PROSITE" id="PS50011">
    <property type="entry name" value="PROTEIN_KINASE_DOM"/>
    <property type="match status" value="1"/>
</dbReference>
<dbReference type="Gene3D" id="1.10.510.10">
    <property type="entry name" value="Transferase(Phosphotransferase) domain 1"/>
    <property type="match status" value="1"/>
</dbReference>
<keyword evidence="5 8" id="KW-0418">Kinase</keyword>
<evidence type="ECO:0000313" key="8">
    <source>
        <dbReference type="EMBL" id="MFB9907258.1"/>
    </source>
</evidence>
<dbReference type="SMART" id="SM00220">
    <property type="entry name" value="S_TKc"/>
    <property type="match status" value="1"/>
</dbReference>
<keyword evidence="6" id="KW-0067">ATP-binding</keyword>
<evidence type="ECO:0000256" key="4">
    <source>
        <dbReference type="ARBA" id="ARBA00022741"/>
    </source>
</evidence>
<dbReference type="EMBL" id="JBHLZU010000020">
    <property type="protein sequence ID" value="MFB9907258.1"/>
    <property type="molecule type" value="Genomic_DNA"/>
</dbReference>
<dbReference type="Gene3D" id="3.30.200.20">
    <property type="entry name" value="Phosphorylase Kinase, domain 1"/>
    <property type="match status" value="1"/>
</dbReference>
<dbReference type="Proteomes" id="UP001589693">
    <property type="component" value="Unassembled WGS sequence"/>
</dbReference>
<evidence type="ECO:0000256" key="1">
    <source>
        <dbReference type="ARBA" id="ARBA00012513"/>
    </source>
</evidence>